<dbReference type="PANTHER" id="PTHR43687:SF3">
    <property type="entry name" value="4FE-4S FERREDOXIN-TYPE DOMAIN-CONTAINING PROTEIN"/>
    <property type="match status" value="1"/>
</dbReference>
<proteinExistence type="predicted"/>
<comment type="caution">
    <text evidence="6">The sequence shown here is derived from an EMBL/GenBank/DDBJ whole genome shotgun (WGS) entry which is preliminary data.</text>
</comment>
<name>A0A096CUS7_9FIRM</name>
<dbReference type="InterPro" id="IPR050572">
    <property type="entry name" value="Fe-S_Ferredoxin"/>
</dbReference>
<keyword evidence="3" id="KW-0408">Iron</keyword>
<evidence type="ECO:0000256" key="3">
    <source>
        <dbReference type="ARBA" id="ARBA00023004"/>
    </source>
</evidence>
<keyword evidence="2" id="KW-0479">Metal-binding</keyword>
<evidence type="ECO:0000256" key="1">
    <source>
        <dbReference type="ARBA" id="ARBA00022485"/>
    </source>
</evidence>
<dbReference type="Gene3D" id="3.30.70.20">
    <property type="match status" value="1"/>
</dbReference>
<dbReference type="InterPro" id="IPR017900">
    <property type="entry name" value="4Fe4S_Fe_S_CS"/>
</dbReference>
<sequence>MSSKVYFVNLRAKSKKDNIPNKIQRLFDKAGIKEVLTKDDITAIKLHFGEKGSSAFIHPIFVRQIVDKIKECGAKPFLTDTNTLYTGSRTNSVVHIQTAIENGFAYAVVNAPIIIADGIYSKNSVEVKIDKNHFETVKIAGDIYYSNSMIVLSHVKGHVMAGFGGAIKNLAMGCATAAGKQIQHSDAKPKVINKKCVGCKLCAKHCPVEAIEIVDNKAVINREKCIGCGECITICPKRAIQIQWETDSDVFIEKMAEYAYGAVKNKQGKVAYFNFVMNVTPMCDCVPWSDVPIVNDVGILASFDPVAIDKASIDLINKQIGIKNSDLKQGHESGEDKFHCLHPQVDANRILEYGEEIGLGSTDYELIEIK</sequence>
<organism evidence="6 7">
    <name type="scientific">Caloranaerobacter azorensis H53214</name>
    <dbReference type="NCBI Taxonomy" id="1156417"/>
    <lineage>
        <taxon>Bacteria</taxon>
        <taxon>Bacillati</taxon>
        <taxon>Bacillota</taxon>
        <taxon>Tissierellia</taxon>
        <taxon>Tissierellales</taxon>
        <taxon>Thermohalobacteraceae</taxon>
        <taxon>Caloranaerobacter</taxon>
    </lineage>
</organism>
<dbReference type="GO" id="GO:0046872">
    <property type="term" value="F:metal ion binding"/>
    <property type="evidence" value="ECO:0007669"/>
    <property type="project" value="UniProtKB-KW"/>
</dbReference>
<protein>
    <submittedName>
        <fullName evidence="6">4Fe-4S ferredoxin</fullName>
    </submittedName>
</protein>
<dbReference type="AlphaFoldDB" id="A0A096CUS7"/>
<dbReference type="STRING" id="1156417.Y919_07095"/>
<accession>A0A096CUS7</accession>
<evidence type="ECO:0000313" key="6">
    <source>
        <dbReference type="EMBL" id="KGG80309.1"/>
    </source>
</evidence>
<evidence type="ECO:0000313" key="7">
    <source>
        <dbReference type="Proteomes" id="UP000029622"/>
    </source>
</evidence>
<dbReference type="EMBL" id="AZTB01000031">
    <property type="protein sequence ID" value="KGG80309.1"/>
    <property type="molecule type" value="Genomic_DNA"/>
</dbReference>
<dbReference type="Pfam" id="PF12838">
    <property type="entry name" value="Fer4_7"/>
    <property type="match status" value="1"/>
</dbReference>
<dbReference type="InterPro" id="IPR017896">
    <property type="entry name" value="4Fe4S_Fe-S-bd"/>
</dbReference>
<evidence type="ECO:0000256" key="2">
    <source>
        <dbReference type="ARBA" id="ARBA00022723"/>
    </source>
</evidence>
<dbReference type="SUPFAM" id="SSF54862">
    <property type="entry name" value="4Fe-4S ferredoxins"/>
    <property type="match status" value="1"/>
</dbReference>
<dbReference type="PROSITE" id="PS00198">
    <property type="entry name" value="4FE4S_FER_1"/>
    <property type="match status" value="1"/>
</dbReference>
<feature type="domain" description="4Fe-4S ferredoxin-type" evidence="5">
    <location>
        <begin position="216"/>
        <end position="245"/>
    </location>
</feature>
<dbReference type="PANTHER" id="PTHR43687">
    <property type="entry name" value="ADENYLYLSULFATE REDUCTASE, BETA SUBUNIT"/>
    <property type="match status" value="1"/>
</dbReference>
<dbReference type="Pfam" id="PF04015">
    <property type="entry name" value="DUF362"/>
    <property type="match status" value="1"/>
</dbReference>
<keyword evidence="1" id="KW-0004">4Fe-4S</keyword>
<reference evidence="6 7" key="1">
    <citation type="submission" date="2013-12" db="EMBL/GenBank/DDBJ databases">
        <title>Draft genome sequence of Caloranaerobacter sp. H53214.</title>
        <authorList>
            <person name="Jiang L.J."/>
            <person name="Shao Z.Z."/>
            <person name="Long M.N."/>
        </authorList>
    </citation>
    <scope>NUCLEOTIDE SEQUENCE [LARGE SCALE GENOMIC DNA]</scope>
    <source>
        <strain evidence="6 7">H53214</strain>
    </source>
</reference>
<dbReference type="PROSITE" id="PS51379">
    <property type="entry name" value="4FE4S_FER_2"/>
    <property type="match status" value="2"/>
</dbReference>
<evidence type="ECO:0000256" key="4">
    <source>
        <dbReference type="ARBA" id="ARBA00023014"/>
    </source>
</evidence>
<dbReference type="RefSeq" id="WP_035163559.1">
    <property type="nucleotide sequence ID" value="NZ_AZTB01000031.1"/>
</dbReference>
<gene>
    <name evidence="6" type="ORF">Y919_07095</name>
</gene>
<dbReference type="Proteomes" id="UP000029622">
    <property type="component" value="Unassembled WGS sequence"/>
</dbReference>
<feature type="domain" description="4Fe-4S ferredoxin-type" evidence="5">
    <location>
        <begin position="187"/>
        <end position="215"/>
    </location>
</feature>
<dbReference type="GO" id="GO:0051539">
    <property type="term" value="F:4 iron, 4 sulfur cluster binding"/>
    <property type="evidence" value="ECO:0007669"/>
    <property type="project" value="UniProtKB-KW"/>
</dbReference>
<dbReference type="InterPro" id="IPR007160">
    <property type="entry name" value="DUF362"/>
</dbReference>
<evidence type="ECO:0000259" key="5">
    <source>
        <dbReference type="PROSITE" id="PS51379"/>
    </source>
</evidence>
<keyword evidence="4" id="KW-0411">Iron-sulfur</keyword>